<protein>
    <recommendedName>
        <fullName evidence="7">Helicase C-terminal domain-containing protein</fullName>
    </recommendedName>
</protein>
<dbReference type="SMART" id="SM00490">
    <property type="entry name" value="HELICc"/>
    <property type="match status" value="1"/>
</dbReference>
<gene>
    <name evidence="5" type="ORF">L3081_24215</name>
</gene>
<dbReference type="SUPFAM" id="SSF52540">
    <property type="entry name" value="P-loop containing nucleoside triphosphate hydrolases"/>
    <property type="match status" value="1"/>
</dbReference>
<evidence type="ECO:0000259" key="3">
    <source>
        <dbReference type="PROSITE" id="PS51192"/>
    </source>
</evidence>
<keyword evidence="6" id="KW-1185">Reference proteome</keyword>
<dbReference type="EMBL" id="JAKKSL010000007">
    <property type="protein sequence ID" value="MCI2285934.1"/>
    <property type="molecule type" value="Genomic_DNA"/>
</dbReference>
<dbReference type="PROSITE" id="PS51192">
    <property type="entry name" value="HELICASE_ATP_BIND_1"/>
    <property type="match status" value="1"/>
</dbReference>
<accession>A0ABS9X6S5</accession>
<dbReference type="InterPro" id="IPR027417">
    <property type="entry name" value="P-loop_NTPase"/>
</dbReference>
<evidence type="ECO:0000256" key="1">
    <source>
        <dbReference type="ARBA" id="ARBA00022801"/>
    </source>
</evidence>
<evidence type="ECO:0000313" key="5">
    <source>
        <dbReference type="EMBL" id="MCI2285934.1"/>
    </source>
</evidence>
<evidence type="ECO:0008006" key="7">
    <source>
        <dbReference type="Google" id="ProtNLM"/>
    </source>
</evidence>
<dbReference type="PANTHER" id="PTHR47964">
    <property type="entry name" value="ATP-DEPENDENT DNA HELICASE HOMOLOG RECG, CHLOROPLASTIC"/>
    <property type="match status" value="1"/>
</dbReference>
<sequence length="335" mass="37117">MLLPNSNLAAQIYEEIASYYDHFWFGVGVITGGKKVNPDAAIVVGTTALLHRDMGKMDLVVCDEQQKMATGQREQLRGEHTHLIEVSATPIPRTMALAIYGAVKIFKITKCHAQKTIHTKIWHKTDNAVMMKGVMDTVRSGKKVLIVCPKRETKDDEEEGGLVSAQDLARKFERFAPNRIVLSHAQLSTEQNEQAIKAIKGGDADILISTTTVEVGITIPDLERVVVVHAERFGLQVLHQIRGRVVRHGGVGFCDLYLPKEIKNPDSMIRLQLLEQISDGFEPAHQDMRLRGIGDITANGTTQHGSVDVMIKNIKCNIDDIDATVEDILARREAA</sequence>
<dbReference type="InterPro" id="IPR001650">
    <property type="entry name" value="Helicase_C-like"/>
</dbReference>
<comment type="caution">
    <text evidence="5">The sequence shown here is derived from an EMBL/GenBank/DDBJ whole genome shotgun (WGS) entry which is preliminary data.</text>
</comment>
<dbReference type="PANTHER" id="PTHR47964:SF1">
    <property type="entry name" value="ATP-DEPENDENT DNA HELICASE HOMOLOG RECG, CHLOROPLASTIC"/>
    <property type="match status" value="1"/>
</dbReference>
<name>A0ABS9X6S5_9GAMM</name>
<keyword evidence="2" id="KW-0067">ATP-binding</keyword>
<evidence type="ECO:0000313" key="6">
    <source>
        <dbReference type="Proteomes" id="UP001139646"/>
    </source>
</evidence>
<reference evidence="5" key="1">
    <citation type="submission" date="2022-01" db="EMBL/GenBank/DDBJ databases">
        <title>Colwellia maritima, isolated from seawater.</title>
        <authorList>
            <person name="Kristyanto S."/>
            <person name="Jung J."/>
            <person name="Jeon C.O."/>
        </authorList>
    </citation>
    <scope>NUCLEOTIDE SEQUENCE</scope>
    <source>
        <strain evidence="5">MSW7</strain>
    </source>
</reference>
<feature type="domain" description="Helicase ATP-binding" evidence="3">
    <location>
        <begin position="1"/>
        <end position="108"/>
    </location>
</feature>
<dbReference type="PROSITE" id="PS51194">
    <property type="entry name" value="HELICASE_CTER"/>
    <property type="match status" value="1"/>
</dbReference>
<evidence type="ECO:0000259" key="4">
    <source>
        <dbReference type="PROSITE" id="PS51194"/>
    </source>
</evidence>
<proteinExistence type="predicted"/>
<dbReference type="Proteomes" id="UP001139646">
    <property type="component" value="Unassembled WGS sequence"/>
</dbReference>
<keyword evidence="2" id="KW-0347">Helicase</keyword>
<keyword evidence="2" id="KW-0547">Nucleotide-binding</keyword>
<feature type="domain" description="Helicase C-terminal" evidence="4">
    <location>
        <begin position="130"/>
        <end position="289"/>
    </location>
</feature>
<dbReference type="Pfam" id="PF00271">
    <property type="entry name" value="Helicase_C"/>
    <property type="match status" value="1"/>
</dbReference>
<evidence type="ECO:0000256" key="2">
    <source>
        <dbReference type="ARBA" id="ARBA00022806"/>
    </source>
</evidence>
<dbReference type="RefSeq" id="WP_242288968.1">
    <property type="nucleotide sequence ID" value="NZ_JAKKSL010000007.1"/>
</dbReference>
<keyword evidence="1" id="KW-0378">Hydrolase</keyword>
<dbReference type="InterPro" id="IPR047112">
    <property type="entry name" value="RecG/Mfd"/>
</dbReference>
<organism evidence="5 6">
    <name type="scientific">Colwellia maritima</name>
    <dbReference type="NCBI Taxonomy" id="2912588"/>
    <lineage>
        <taxon>Bacteria</taxon>
        <taxon>Pseudomonadati</taxon>
        <taxon>Pseudomonadota</taxon>
        <taxon>Gammaproteobacteria</taxon>
        <taxon>Alteromonadales</taxon>
        <taxon>Colwelliaceae</taxon>
        <taxon>Colwellia</taxon>
    </lineage>
</organism>
<dbReference type="Gene3D" id="3.40.50.300">
    <property type="entry name" value="P-loop containing nucleotide triphosphate hydrolases"/>
    <property type="match status" value="2"/>
</dbReference>
<dbReference type="InterPro" id="IPR014001">
    <property type="entry name" value="Helicase_ATP-bd"/>
</dbReference>